<dbReference type="InParanoid" id="G5APA9"/>
<reference evidence="4 5" key="1">
    <citation type="journal article" date="2011" name="Nature">
        <title>Genome sequencing reveals insights into physiology and longevity of the naked mole rat.</title>
        <authorList>
            <person name="Kim E.B."/>
            <person name="Fang X."/>
            <person name="Fushan A.A."/>
            <person name="Huang Z."/>
            <person name="Lobanov A.V."/>
            <person name="Han L."/>
            <person name="Marino S.M."/>
            <person name="Sun X."/>
            <person name="Turanov A.A."/>
            <person name="Yang P."/>
            <person name="Yim S.H."/>
            <person name="Zhao X."/>
            <person name="Kasaikina M.V."/>
            <person name="Stoletzki N."/>
            <person name="Peng C."/>
            <person name="Polak P."/>
            <person name="Xiong Z."/>
            <person name="Kiezun A."/>
            <person name="Zhu Y."/>
            <person name="Chen Y."/>
            <person name="Kryukov G.V."/>
            <person name="Zhang Q."/>
            <person name="Peshkin L."/>
            <person name="Yang L."/>
            <person name="Bronson R.T."/>
            <person name="Buffenstein R."/>
            <person name="Wang B."/>
            <person name="Han C."/>
            <person name="Li Q."/>
            <person name="Chen L."/>
            <person name="Zhao W."/>
            <person name="Sunyaev S.R."/>
            <person name="Park T.J."/>
            <person name="Zhang G."/>
            <person name="Wang J."/>
            <person name="Gladyshev V.N."/>
        </authorList>
    </citation>
    <scope>NUCLEOTIDE SEQUENCE [LARGE SCALE GENOMIC DNA]</scope>
</reference>
<protein>
    <submittedName>
        <fullName evidence="4">Nucleolar protein of 40 kDa</fullName>
    </submittedName>
</protein>
<evidence type="ECO:0000313" key="4">
    <source>
        <dbReference type="EMBL" id="EHA98869.1"/>
    </source>
</evidence>
<sequence length="166" mass="19350">MKTDRIKVSLSVKIINQRTGKDLNPINVIIEQERRRQSFQDYTGQKITLEAVLNTTCKKCGCKGHFAKDCFMQPGGTKYPLIPNEEKEKEEAKSAEFENTNPTRNSSRKRKKEKKRKKHRDKKSSDSDSSDSESDTAKRARHTSKDSKTAKEKRKKKHKKKHKEWE</sequence>
<dbReference type="STRING" id="10181.G5APA9"/>
<evidence type="ECO:0000313" key="5">
    <source>
        <dbReference type="Proteomes" id="UP000006813"/>
    </source>
</evidence>
<dbReference type="Proteomes" id="UP000006813">
    <property type="component" value="Unassembled WGS sequence"/>
</dbReference>
<gene>
    <name evidence="4" type="ORF">GW7_02813</name>
</gene>
<dbReference type="PROSITE" id="PS50158">
    <property type="entry name" value="ZF_CCHC"/>
    <property type="match status" value="1"/>
</dbReference>
<dbReference type="PANTHER" id="PTHR15838">
    <property type="entry name" value="NUCLEOLAR PROTEIN OF 40 KDA"/>
    <property type="match status" value="1"/>
</dbReference>
<dbReference type="GO" id="GO:0003723">
    <property type="term" value="F:RNA binding"/>
    <property type="evidence" value="ECO:0007669"/>
    <property type="project" value="TreeGrafter"/>
</dbReference>
<name>G5APA9_HETGA</name>
<dbReference type="AlphaFoldDB" id="G5APA9"/>
<feature type="region of interest" description="Disordered" evidence="2">
    <location>
        <begin position="73"/>
        <end position="166"/>
    </location>
</feature>
<proteinExistence type="predicted"/>
<keyword evidence="1" id="KW-0479">Metal-binding</keyword>
<feature type="compositionally biased region" description="Basic residues" evidence="2">
    <location>
        <begin position="106"/>
        <end position="122"/>
    </location>
</feature>
<dbReference type="EMBL" id="JH166329">
    <property type="protein sequence ID" value="EHA98869.1"/>
    <property type="molecule type" value="Genomic_DNA"/>
</dbReference>
<organism evidence="4 5">
    <name type="scientific">Heterocephalus glaber</name>
    <name type="common">Naked mole rat</name>
    <dbReference type="NCBI Taxonomy" id="10181"/>
    <lineage>
        <taxon>Eukaryota</taxon>
        <taxon>Metazoa</taxon>
        <taxon>Chordata</taxon>
        <taxon>Craniata</taxon>
        <taxon>Vertebrata</taxon>
        <taxon>Euteleostomi</taxon>
        <taxon>Mammalia</taxon>
        <taxon>Eutheria</taxon>
        <taxon>Euarchontoglires</taxon>
        <taxon>Glires</taxon>
        <taxon>Rodentia</taxon>
        <taxon>Hystricomorpha</taxon>
        <taxon>Bathyergidae</taxon>
        <taxon>Heterocephalus</taxon>
    </lineage>
</organism>
<evidence type="ECO:0000259" key="3">
    <source>
        <dbReference type="PROSITE" id="PS50158"/>
    </source>
</evidence>
<evidence type="ECO:0000256" key="1">
    <source>
        <dbReference type="PROSITE-ProRule" id="PRU00047"/>
    </source>
</evidence>
<evidence type="ECO:0000256" key="2">
    <source>
        <dbReference type="SAM" id="MobiDB-lite"/>
    </source>
</evidence>
<feature type="compositionally biased region" description="Basic residues" evidence="2">
    <location>
        <begin position="151"/>
        <end position="166"/>
    </location>
</feature>
<keyword evidence="1" id="KW-0862">Zinc</keyword>
<keyword evidence="1" id="KW-0863">Zinc-finger</keyword>
<accession>G5APA9</accession>
<dbReference type="InterPro" id="IPR001878">
    <property type="entry name" value="Znf_CCHC"/>
</dbReference>
<dbReference type="GO" id="GO:0043489">
    <property type="term" value="P:RNA stabilization"/>
    <property type="evidence" value="ECO:0007669"/>
    <property type="project" value="TreeGrafter"/>
</dbReference>
<dbReference type="Gene3D" id="4.10.60.10">
    <property type="entry name" value="Zinc finger, CCHC-type"/>
    <property type="match status" value="1"/>
</dbReference>
<feature type="compositionally biased region" description="Basic and acidic residues" evidence="2">
    <location>
        <begin position="135"/>
        <end position="150"/>
    </location>
</feature>
<dbReference type="PANTHER" id="PTHR15838:SF1">
    <property type="entry name" value="ZINC FINGER CCHC DOMAIN-CONTAINING PROTEIN 17"/>
    <property type="match status" value="1"/>
</dbReference>
<dbReference type="GO" id="GO:0008270">
    <property type="term" value="F:zinc ion binding"/>
    <property type="evidence" value="ECO:0007669"/>
    <property type="project" value="UniProtKB-KW"/>
</dbReference>
<feature type="domain" description="CCHC-type" evidence="3">
    <location>
        <begin position="57"/>
        <end position="70"/>
    </location>
</feature>
<feature type="compositionally biased region" description="Basic and acidic residues" evidence="2">
    <location>
        <begin position="84"/>
        <end position="96"/>
    </location>
</feature>